<evidence type="ECO:0000313" key="1">
    <source>
        <dbReference type="EMBL" id="KAH7691019.1"/>
    </source>
</evidence>
<gene>
    <name evidence="1" type="ORF">IHE45_02G088600</name>
</gene>
<comment type="caution">
    <text evidence="1">The sequence shown here is derived from an EMBL/GenBank/DDBJ whole genome shotgun (WGS) entry which is preliminary data.</text>
</comment>
<organism evidence="1 2">
    <name type="scientific">Dioscorea alata</name>
    <name type="common">Purple yam</name>
    <dbReference type="NCBI Taxonomy" id="55571"/>
    <lineage>
        <taxon>Eukaryota</taxon>
        <taxon>Viridiplantae</taxon>
        <taxon>Streptophyta</taxon>
        <taxon>Embryophyta</taxon>
        <taxon>Tracheophyta</taxon>
        <taxon>Spermatophyta</taxon>
        <taxon>Magnoliopsida</taxon>
        <taxon>Liliopsida</taxon>
        <taxon>Dioscoreales</taxon>
        <taxon>Dioscoreaceae</taxon>
        <taxon>Dioscorea</taxon>
    </lineage>
</organism>
<accession>A0ACB7WR49</accession>
<dbReference type="Proteomes" id="UP000827976">
    <property type="component" value="Chromosome 2"/>
</dbReference>
<keyword evidence="2" id="KW-1185">Reference proteome</keyword>
<name>A0ACB7WR49_DIOAL</name>
<evidence type="ECO:0000313" key="2">
    <source>
        <dbReference type="Proteomes" id="UP000827976"/>
    </source>
</evidence>
<reference evidence="2" key="1">
    <citation type="journal article" date="2022" name="Nat. Commun.">
        <title>Chromosome evolution and the genetic basis of agronomically important traits in greater yam.</title>
        <authorList>
            <person name="Bredeson J.V."/>
            <person name="Lyons J.B."/>
            <person name="Oniyinde I.O."/>
            <person name="Okereke N.R."/>
            <person name="Kolade O."/>
            <person name="Nnabue I."/>
            <person name="Nwadili C.O."/>
            <person name="Hribova E."/>
            <person name="Parker M."/>
            <person name="Nwogha J."/>
            <person name="Shu S."/>
            <person name="Carlson J."/>
            <person name="Kariba R."/>
            <person name="Muthemba S."/>
            <person name="Knop K."/>
            <person name="Barton G.J."/>
            <person name="Sherwood A.V."/>
            <person name="Lopez-Montes A."/>
            <person name="Asiedu R."/>
            <person name="Jamnadass R."/>
            <person name="Muchugi A."/>
            <person name="Goodstein D."/>
            <person name="Egesi C.N."/>
            <person name="Featherston J."/>
            <person name="Asfaw A."/>
            <person name="Simpson G.G."/>
            <person name="Dolezel J."/>
            <person name="Hendre P.S."/>
            <person name="Van Deynze A."/>
            <person name="Kumar P.L."/>
            <person name="Obidiegwu J.E."/>
            <person name="Bhattacharjee R."/>
            <person name="Rokhsar D.S."/>
        </authorList>
    </citation>
    <scope>NUCLEOTIDE SEQUENCE [LARGE SCALE GENOMIC DNA]</scope>
    <source>
        <strain evidence="2">cv. TDa95/00328</strain>
    </source>
</reference>
<dbReference type="EMBL" id="CM037012">
    <property type="protein sequence ID" value="KAH7691019.1"/>
    <property type="molecule type" value="Genomic_DNA"/>
</dbReference>
<proteinExistence type="predicted"/>
<protein>
    <submittedName>
        <fullName evidence="1">Uncharacterized protein</fullName>
    </submittedName>
</protein>
<sequence length="584" mass="65200">MGQMYLNEPEVLKEERNFAVEFEEECSGFAASELKSAFEKLVNRLSLLYLDAIRPENSQQFKKQSCLCAENLKCSDMEESEACSTAPLPHFPLNLRSSELTFERSKHQKTKGENDLRDFIFEYFLEDGSEIAFFSPSRQKLYDLIEKAIKAKILLNSSLFLNLDDLDDACRELSESTCCSTPCGDASLQDLKKELDTFEKQISEMRISETLLVPSSSTNSTCSCQSTSSLNCSLSKGIIHCKWKGGIPCFVFTMTEDSSKVFIANSQKIESSTDKALDCMYLFHSVARSKKSMKSCGNCVTEFAAKMKVSMSFIMNSNGSKIAETEFVLFSASEDHLKQTQTSSSSAVKSKGLSKKVAEMFKPSHSFKDKSTRKTNELCFRYDELLQEPILSELCNSDSLDSKNFREYDFRPNLELAAIVVKDYQSNSQKRPAEGGWGLKFLETIRLSKADTSLESSSTSKTCNKRQSDRSMNVIIPAGLHGGPNDSNGGPSSLTERWKSGGYCECGGWDIGCPLTVLRSSILREDTKSLDFFIEGVENGEPLLKMVKINEELHHIYFHPTLSALQSFSIGVAILHTTTPSPHS</sequence>